<feature type="chain" id="PRO_5045967887" evidence="1">
    <location>
        <begin position="19"/>
        <end position="418"/>
    </location>
</feature>
<proteinExistence type="predicted"/>
<dbReference type="Pfam" id="PF07661">
    <property type="entry name" value="MORN_2"/>
    <property type="match status" value="3"/>
</dbReference>
<organism evidence="2 3">
    <name type="scientific">Flavobacterium qiangtangense</name>
    <dbReference type="NCBI Taxonomy" id="1442595"/>
    <lineage>
        <taxon>Bacteria</taxon>
        <taxon>Pseudomonadati</taxon>
        <taxon>Bacteroidota</taxon>
        <taxon>Flavobacteriia</taxon>
        <taxon>Flavobacteriales</taxon>
        <taxon>Flavobacteriaceae</taxon>
        <taxon>Flavobacterium</taxon>
    </lineage>
</organism>
<dbReference type="Proteomes" id="UP001596287">
    <property type="component" value="Unassembled WGS sequence"/>
</dbReference>
<accession>A0ABW1PPT7</accession>
<comment type="caution">
    <text evidence="2">The sequence shown here is derived from an EMBL/GenBank/DDBJ whole genome shotgun (WGS) entry which is preliminary data.</text>
</comment>
<dbReference type="Gene3D" id="3.90.930.1">
    <property type="match status" value="1"/>
</dbReference>
<dbReference type="InterPro" id="IPR011652">
    <property type="entry name" value="MORN_2"/>
</dbReference>
<gene>
    <name evidence="2" type="ORF">ACFPVY_13560</name>
</gene>
<evidence type="ECO:0000313" key="2">
    <source>
        <dbReference type="EMBL" id="MFC6097678.1"/>
    </source>
</evidence>
<dbReference type="EMBL" id="JBHSQB010000009">
    <property type="protein sequence ID" value="MFC6097678.1"/>
    <property type="molecule type" value="Genomic_DNA"/>
</dbReference>
<name>A0ABW1PPT7_9FLAO</name>
<evidence type="ECO:0000256" key="1">
    <source>
        <dbReference type="SAM" id="SignalP"/>
    </source>
</evidence>
<dbReference type="SUPFAM" id="SSF82185">
    <property type="entry name" value="Histone H3 K4-specific methyltransferase SET7/9 N-terminal domain"/>
    <property type="match status" value="2"/>
</dbReference>
<dbReference type="RefSeq" id="WP_379792642.1">
    <property type="nucleotide sequence ID" value="NZ_JBHSQB010000009.1"/>
</dbReference>
<keyword evidence="1" id="KW-0732">Signal</keyword>
<dbReference type="Gene3D" id="2.20.110.10">
    <property type="entry name" value="Histone H3 K4-specific methyltransferase SET7/9 N-terminal domain"/>
    <property type="match status" value="1"/>
</dbReference>
<protein>
    <submittedName>
        <fullName evidence="2">Toxin-antitoxin system YwqK family antitoxin</fullName>
    </submittedName>
</protein>
<evidence type="ECO:0000313" key="3">
    <source>
        <dbReference type="Proteomes" id="UP001596287"/>
    </source>
</evidence>
<reference evidence="3" key="1">
    <citation type="journal article" date="2019" name="Int. J. Syst. Evol. Microbiol.">
        <title>The Global Catalogue of Microorganisms (GCM) 10K type strain sequencing project: providing services to taxonomists for standard genome sequencing and annotation.</title>
        <authorList>
            <consortium name="The Broad Institute Genomics Platform"/>
            <consortium name="The Broad Institute Genome Sequencing Center for Infectious Disease"/>
            <person name="Wu L."/>
            <person name="Ma J."/>
        </authorList>
    </citation>
    <scope>NUCLEOTIDE SEQUENCE [LARGE SCALE GENOMIC DNA]</scope>
    <source>
        <strain evidence="3">CCUG 49679</strain>
    </source>
</reference>
<sequence>MNIKLLLVTSLWMPFVFAQTINILPNGVEKERIDYYPNGKISERTVQDLDGNAISIENYFEDGKVKSRYYYKKSYENITISYYENGNQKSQCIRRIICPDGEYNDYYPDGKLKIKRIYDEGKRVGKWLEYSQNGVVTSQTDYSQITSVDDNRDAVYFHSNGNVGRQTSYLNSQPHGKSTTYWPNGNILSIQHYYKGEEDGVWISYSSSGAVVKSTLKVSKSRVNDENISDKTKLKNSLIDMLILSDGRKLTDRIVELTVDLDEPLIVFKGGLMNYIGIELSFDINGVTGTENYFFDIKSFKQINLLDEIAPEKLQEFKKYLLFRQRDQLIKYKREYQKTKDWATVSDDWEKLYKNTSLTDDDFIISDLSVMKLSLSFERPLSSAMRKDLWLYAKVDLYADTLNDYLKAKNVLYNIYLK</sequence>
<keyword evidence="3" id="KW-1185">Reference proteome</keyword>
<feature type="signal peptide" evidence="1">
    <location>
        <begin position="1"/>
        <end position="18"/>
    </location>
</feature>